<dbReference type="InterPro" id="IPR036388">
    <property type="entry name" value="WH-like_DNA-bd_sf"/>
</dbReference>
<dbReference type="SUPFAM" id="SSF52980">
    <property type="entry name" value="Restriction endonuclease-like"/>
    <property type="match status" value="1"/>
</dbReference>
<keyword evidence="6" id="KW-0540">Nuclease</keyword>
<dbReference type="Gene3D" id="3.90.241.10">
    <property type="entry name" value="Foki Restriction Endonuclease, Chain A, domain 1"/>
    <property type="match status" value="1"/>
</dbReference>
<dbReference type="REBASE" id="52097">
    <property type="entry name" value="LmuLM1ORF3920P"/>
</dbReference>
<dbReference type="InterPro" id="IPR011335">
    <property type="entry name" value="Restrct_endonuc-II-like"/>
</dbReference>
<dbReference type="InterPro" id="IPR036390">
    <property type="entry name" value="WH_DNA-bd_sf"/>
</dbReference>
<feature type="domain" description="FokI D3" evidence="5">
    <location>
        <begin position="312"/>
        <end position="371"/>
    </location>
</feature>
<feature type="domain" description="FokI recognition" evidence="2">
    <location>
        <begin position="158"/>
        <end position="265"/>
    </location>
</feature>
<dbReference type="HOGENOM" id="CLU_453996_0_0_9"/>
<evidence type="ECO:0000256" key="1">
    <source>
        <dbReference type="ARBA" id="ARBA00022801"/>
    </source>
</evidence>
<dbReference type="InterPro" id="IPR044945">
    <property type="entry name" value="FokI_dom_1_2"/>
</dbReference>
<keyword evidence="1" id="KW-0378">Hydrolase</keyword>
<dbReference type="Gene3D" id="1.10.10.10">
    <property type="entry name" value="Winged helix-like DNA-binding domain superfamily/Winged helix DNA-binding domain"/>
    <property type="match status" value="1"/>
</dbReference>
<dbReference type="OrthoDB" id="2266376at2"/>
<dbReference type="Pfam" id="PF02981">
    <property type="entry name" value="FokI_D1"/>
    <property type="match status" value="1"/>
</dbReference>
<dbReference type="Pfam" id="PF02980">
    <property type="entry name" value="FokI_dom_2"/>
    <property type="match status" value="1"/>
</dbReference>
<evidence type="ECO:0000259" key="3">
    <source>
        <dbReference type="Pfam" id="PF02981"/>
    </source>
</evidence>
<dbReference type="CDD" id="cd22327">
    <property type="entry name" value="FokI_nuclease-like"/>
    <property type="match status" value="1"/>
</dbReference>
<dbReference type="Pfam" id="PF16902">
    <property type="entry name" value="FokI_D3"/>
    <property type="match status" value="1"/>
</dbReference>
<accession>A0A0D4CKH1</accession>
<dbReference type="InterPro" id="IPR015334">
    <property type="entry name" value="FokI_cleavage_dom"/>
</dbReference>
<evidence type="ECO:0000259" key="4">
    <source>
        <dbReference type="Pfam" id="PF09254"/>
    </source>
</evidence>
<keyword evidence="7" id="KW-1185">Reference proteome</keyword>
<dbReference type="Pfam" id="PF09254">
    <property type="entry name" value="FokI_cleav_dom"/>
    <property type="match status" value="1"/>
</dbReference>
<organism evidence="6 7">
    <name type="scientific">Limosilactobacillus mucosae LM1</name>
    <dbReference type="NCBI Taxonomy" id="1130798"/>
    <lineage>
        <taxon>Bacteria</taxon>
        <taxon>Bacillati</taxon>
        <taxon>Bacillota</taxon>
        <taxon>Bacilli</taxon>
        <taxon>Lactobacillales</taxon>
        <taxon>Lactobacillaceae</taxon>
        <taxon>Limosilactobacillus</taxon>
    </lineage>
</organism>
<proteinExistence type="predicted"/>
<dbReference type="InterPro" id="IPR031655">
    <property type="entry name" value="FokI_D3"/>
</dbReference>
<evidence type="ECO:0000313" key="6">
    <source>
        <dbReference type="EMBL" id="AJT50603.1"/>
    </source>
</evidence>
<dbReference type="GO" id="GO:0009307">
    <property type="term" value="P:DNA restriction-modification system"/>
    <property type="evidence" value="ECO:0007669"/>
    <property type="project" value="InterPro"/>
</dbReference>
<keyword evidence="6" id="KW-0255">Endonuclease</keyword>
<feature type="domain" description="FokI cleavage" evidence="4">
    <location>
        <begin position="411"/>
        <end position="566"/>
    </location>
</feature>
<dbReference type="Proteomes" id="UP000003645">
    <property type="component" value="Chromosome"/>
</dbReference>
<evidence type="ECO:0000313" key="7">
    <source>
        <dbReference type="Proteomes" id="UP000003645"/>
    </source>
</evidence>
<dbReference type="RefSeq" id="WP_006499504.1">
    <property type="nucleotide sequence ID" value="NZ_CP011013.1"/>
</dbReference>
<dbReference type="InterPro" id="IPR004234">
    <property type="entry name" value="FokI_D1"/>
</dbReference>
<dbReference type="InterPro" id="IPR004233">
    <property type="entry name" value="FokI_D2"/>
</dbReference>
<reference evidence="6 7" key="1">
    <citation type="journal article" date="2012" name="J. Bacteriol.">
        <title>Genome sequence of Lactobacillus mucosae LM1, isolated from piglet feces.</title>
        <authorList>
            <person name="Lee J.H."/>
            <person name="Valeriano V.D."/>
            <person name="Shin Y.R."/>
            <person name="Chae J.P."/>
            <person name="Kim G.B."/>
            <person name="Ham J.S."/>
            <person name="Chun J."/>
            <person name="Kang D.K."/>
        </authorList>
    </citation>
    <scope>NUCLEOTIDE SEQUENCE [LARGE SCALE GENOMIC DNA]</scope>
    <source>
        <strain evidence="6 7">LM1</strain>
    </source>
</reference>
<evidence type="ECO:0000259" key="5">
    <source>
        <dbReference type="Pfam" id="PF16902"/>
    </source>
</evidence>
<dbReference type="AlphaFoldDB" id="A0A0D4CKH1"/>
<protein>
    <submittedName>
        <fullName evidence="6">Restriction endonuclease</fullName>
    </submittedName>
</protein>
<gene>
    <name evidence="6" type="ORF">LBLM1_05855</name>
</gene>
<dbReference type="KEGG" id="lmu:LBLM1_05855"/>
<evidence type="ECO:0000259" key="2">
    <source>
        <dbReference type="Pfam" id="PF02980"/>
    </source>
</evidence>
<sequence length="589" mass="67657">MVYRTFGWVQNPSDFKKLKKTVQVFDPSSEHYQQLRKHIVHDVVYFAEDKNRLQDQLDNRVCEFSYKDLVGSNINKDGKSPKKRSESVANSLLQVSILPQSTKTKGKLHTDNWTADGFLRWAVSLNFVSHNRDTDTFKITDFGKKFSSSEDDSLEERTILREAMLSYPPASRVMSLLADAKEPMTKFAIGSQLGFIGEKGFTSYDEDLMIEWLKSANDANEITKIRSDVEGTSDKYARMICSWLAKLKYVTKKSTKYTSMAGKQITGFQKYALTGEGLHAIKQANGSSKNKTHPKFVMWEFFATENARDDEQSREYVRTRRAYTLKGLEHHHTIGSLLESLKDHGIFEEKETLLADLHKLVSFGLRITINKNTVRLLDTINDFSIPNQTFTLAEADVTSEKIKNHFRRVTELPERYLELLDIAFDHKRNRDFEMVTAGLFKDVYGLESVHLGGANKPDGVVYNDNFGIILDTKAYENGYGKHISQIDEMVRYIDDNRLRDTTRNPNKWWENFDADIPSDQFYYLWVSGKFLPNFAEQLKQTNYRSHANGGGLEVQQLLLGADAVKRRKLDVNTIPNYMKNEVITLVPEA</sequence>
<name>A0A0D4CKH1_LIMMU</name>
<dbReference type="SUPFAM" id="SSF46785">
    <property type="entry name" value="Winged helix' DNA-binding domain"/>
    <property type="match status" value="3"/>
</dbReference>
<feature type="domain" description="FokI recognition" evidence="3">
    <location>
        <begin position="4"/>
        <end position="149"/>
    </location>
</feature>
<dbReference type="STRING" id="1130798.LBLM1_05855"/>
<dbReference type="GO" id="GO:0003677">
    <property type="term" value="F:DNA binding"/>
    <property type="evidence" value="ECO:0007669"/>
    <property type="project" value="InterPro"/>
</dbReference>
<dbReference type="EMBL" id="CP011013">
    <property type="protein sequence ID" value="AJT50603.1"/>
    <property type="molecule type" value="Genomic_DNA"/>
</dbReference>
<dbReference type="CDD" id="cd00941">
    <property type="entry name" value="FokI_N"/>
    <property type="match status" value="1"/>
</dbReference>
<dbReference type="Gene3D" id="3.40.91.30">
    <property type="match status" value="1"/>
</dbReference>
<dbReference type="GO" id="GO:0009036">
    <property type="term" value="F:type II site-specific deoxyribonuclease activity"/>
    <property type="evidence" value="ECO:0007669"/>
    <property type="project" value="InterPro"/>
</dbReference>